<sequence>MKRSASAIAVAAVLGAVGVTGALAQSSDQSPVRIGVLEDMTGPLSSIGGPGNVVAAQMAVEDFGGTVLGRKIEIVSGDDQNKPDVGLGIVRRWFDVENVSMVTGLGNSGVALAIQNLARERKRIDIVIGAAAQELSTKQCSPTGFQWNWDAHAVASTVVNGLMDATQAKSWYFLTVDYAFGHSVEREATAIIKDRDGKVAGSARHPLGTADFASFMLQAQASKADVVALANVSADLVNSVKASREFGIVAGGQKLAAFILQQAEVSGLGLDVAKGLVTTSAFFYGMSDETRAFGDRFASRFNGRLPGTNQAGVYSAVLHYLKAMQAAGTDSGETVAIAMRRMPVTDFVNKEAHIRADGRLLRDLFLVQVKSPEESKFQGDFYKVLAKVGPEKAFAKISDDCVIPKSAE</sequence>
<evidence type="ECO:0000256" key="3">
    <source>
        <dbReference type="ARBA" id="ARBA00022970"/>
    </source>
</evidence>
<evidence type="ECO:0000256" key="4">
    <source>
        <dbReference type="SAM" id="SignalP"/>
    </source>
</evidence>
<feature type="chain" id="PRO_5009929611" evidence="4">
    <location>
        <begin position="25"/>
        <end position="408"/>
    </location>
</feature>
<dbReference type="GO" id="GO:0006865">
    <property type="term" value="P:amino acid transport"/>
    <property type="evidence" value="ECO:0007669"/>
    <property type="project" value="UniProtKB-KW"/>
</dbReference>
<keyword evidence="3" id="KW-0813">Transport</keyword>
<evidence type="ECO:0000256" key="1">
    <source>
        <dbReference type="ARBA" id="ARBA00010062"/>
    </source>
</evidence>
<dbReference type="Pfam" id="PF13458">
    <property type="entry name" value="Peripla_BP_6"/>
    <property type="match status" value="1"/>
</dbReference>
<evidence type="ECO:0000259" key="5">
    <source>
        <dbReference type="Pfam" id="PF13458"/>
    </source>
</evidence>
<feature type="signal peptide" evidence="4">
    <location>
        <begin position="1"/>
        <end position="24"/>
    </location>
</feature>
<organism evidence="6 7">
    <name type="scientific">Bradyrhizobium erythrophlei</name>
    <dbReference type="NCBI Taxonomy" id="1437360"/>
    <lineage>
        <taxon>Bacteria</taxon>
        <taxon>Pseudomonadati</taxon>
        <taxon>Pseudomonadota</taxon>
        <taxon>Alphaproteobacteria</taxon>
        <taxon>Hyphomicrobiales</taxon>
        <taxon>Nitrobacteraceae</taxon>
        <taxon>Bradyrhizobium</taxon>
    </lineage>
</organism>
<dbReference type="AlphaFoldDB" id="A0A1M7U564"/>
<dbReference type="OrthoDB" id="5794591at2"/>
<gene>
    <name evidence="6" type="ORF">SAMN05444170_3545</name>
</gene>
<proteinExistence type="inferred from homology"/>
<evidence type="ECO:0000256" key="2">
    <source>
        <dbReference type="ARBA" id="ARBA00022729"/>
    </source>
</evidence>
<evidence type="ECO:0000313" key="7">
    <source>
        <dbReference type="Proteomes" id="UP000184096"/>
    </source>
</evidence>
<dbReference type="CDD" id="cd06327">
    <property type="entry name" value="PBP1_SBP-like"/>
    <property type="match status" value="1"/>
</dbReference>
<accession>A0A1M7U564</accession>
<feature type="domain" description="Leucine-binding protein" evidence="5">
    <location>
        <begin position="31"/>
        <end position="370"/>
    </location>
</feature>
<dbReference type="SUPFAM" id="SSF53822">
    <property type="entry name" value="Periplasmic binding protein-like I"/>
    <property type="match status" value="1"/>
</dbReference>
<keyword evidence="7" id="KW-1185">Reference proteome</keyword>
<keyword evidence="3" id="KW-0029">Amino-acid transport</keyword>
<dbReference type="InterPro" id="IPR028081">
    <property type="entry name" value="Leu-bd"/>
</dbReference>
<dbReference type="Proteomes" id="UP000184096">
    <property type="component" value="Chromosome I"/>
</dbReference>
<dbReference type="InterPro" id="IPR051010">
    <property type="entry name" value="BCAA_transport"/>
</dbReference>
<dbReference type="Gene3D" id="3.40.50.2300">
    <property type="match status" value="2"/>
</dbReference>
<dbReference type="RefSeq" id="WP_072819557.1">
    <property type="nucleotide sequence ID" value="NZ_LT670849.1"/>
</dbReference>
<dbReference type="InterPro" id="IPR028082">
    <property type="entry name" value="Peripla_BP_I"/>
</dbReference>
<name>A0A1M7U564_9BRAD</name>
<reference evidence="7" key="1">
    <citation type="submission" date="2016-11" db="EMBL/GenBank/DDBJ databases">
        <authorList>
            <person name="Varghese N."/>
            <person name="Submissions S."/>
        </authorList>
    </citation>
    <scope>NUCLEOTIDE SEQUENCE [LARGE SCALE GENOMIC DNA]</scope>
    <source>
        <strain evidence="7">GAS401</strain>
    </source>
</reference>
<dbReference type="EMBL" id="LT670849">
    <property type="protein sequence ID" value="SHN77990.1"/>
    <property type="molecule type" value="Genomic_DNA"/>
</dbReference>
<dbReference type="PANTHER" id="PTHR30483:SF6">
    <property type="entry name" value="PERIPLASMIC BINDING PROTEIN OF ABC TRANSPORTER FOR NATURAL AMINO ACIDS"/>
    <property type="match status" value="1"/>
</dbReference>
<keyword evidence="2 4" id="KW-0732">Signal</keyword>
<comment type="similarity">
    <text evidence="1">Belongs to the leucine-binding protein family.</text>
</comment>
<evidence type="ECO:0000313" key="6">
    <source>
        <dbReference type="EMBL" id="SHN77990.1"/>
    </source>
</evidence>
<dbReference type="PANTHER" id="PTHR30483">
    <property type="entry name" value="LEUCINE-SPECIFIC-BINDING PROTEIN"/>
    <property type="match status" value="1"/>
</dbReference>
<protein>
    <submittedName>
        <fullName evidence="6">Branched-chain amino acid transport system substrate-binding protein</fullName>
    </submittedName>
</protein>